<evidence type="ECO:0000313" key="1">
    <source>
        <dbReference type="EMBL" id="KAI6082435.1"/>
    </source>
</evidence>
<keyword evidence="2" id="KW-1185">Reference proteome</keyword>
<accession>A0ACC0CQ00</accession>
<name>A0ACC0CQ00_9PEZI</name>
<dbReference type="Proteomes" id="UP001497680">
    <property type="component" value="Unassembled WGS sequence"/>
</dbReference>
<sequence length="389" mass="43309">MNQPTQEKSRAYRSFSGKTFNTASHRNGSRSPRAKAKANFERHGAPGCTTIRCRSYDAYTCQLTLLITLKARSYRTLHLVSHSDSQCRIQVCRPEGAHYTPFNDFIYRIGSRNPFPISLEHLKALEESLFAALPILHGHQISFPVSAEQIELLQPSESAPNDAAHHPTLFLPYNKRAAWATGSLPPTWQADQLSDAKSIFSVAKLLLGLSSPSPRLTWDLPSQQALASYLSGSPPSYHISLCLGIAPMTAELGYEIIHAFVRLNKGQEGRDALEAFFGGPMPLPKPGTSPSTIYTDFAQQRARVCGPEGRHGSDGLVQDPENIFRLDSPAILTRLICCRAETATLLKESCERQWWNTAMGLYDAFLSNTKPISKVERICAFDLYHYRNK</sequence>
<gene>
    <name evidence="1" type="ORF">F4821DRAFT_214972</name>
</gene>
<evidence type="ECO:0000313" key="2">
    <source>
        <dbReference type="Proteomes" id="UP001497680"/>
    </source>
</evidence>
<dbReference type="EMBL" id="MU394371">
    <property type="protein sequence ID" value="KAI6082435.1"/>
    <property type="molecule type" value="Genomic_DNA"/>
</dbReference>
<organism evidence="1 2">
    <name type="scientific">Hypoxylon rubiginosum</name>
    <dbReference type="NCBI Taxonomy" id="110542"/>
    <lineage>
        <taxon>Eukaryota</taxon>
        <taxon>Fungi</taxon>
        <taxon>Dikarya</taxon>
        <taxon>Ascomycota</taxon>
        <taxon>Pezizomycotina</taxon>
        <taxon>Sordariomycetes</taxon>
        <taxon>Xylariomycetidae</taxon>
        <taxon>Xylariales</taxon>
        <taxon>Hypoxylaceae</taxon>
        <taxon>Hypoxylon</taxon>
    </lineage>
</organism>
<comment type="caution">
    <text evidence="1">The sequence shown here is derived from an EMBL/GenBank/DDBJ whole genome shotgun (WGS) entry which is preliminary data.</text>
</comment>
<proteinExistence type="predicted"/>
<protein>
    <submittedName>
        <fullName evidence="1">Uncharacterized protein</fullName>
    </submittedName>
</protein>
<reference evidence="1 2" key="1">
    <citation type="journal article" date="2022" name="New Phytol.">
        <title>Ecological generalism drives hyperdiversity of secondary metabolite gene clusters in xylarialean endophytes.</title>
        <authorList>
            <person name="Franco M.E.E."/>
            <person name="Wisecaver J.H."/>
            <person name="Arnold A.E."/>
            <person name="Ju Y.M."/>
            <person name="Slot J.C."/>
            <person name="Ahrendt S."/>
            <person name="Moore L.P."/>
            <person name="Eastman K.E."/>
            <person name="Scott K."/>
            <person name="Konkel Z."/>
            <person name="Mondo S.J."/>
            <person name="Kuo A."/>
            <person name="Hayes R.D."/>
            <person name="Haridas S."/>
            <person name="Andreopoulos B."/>
            <person name="Riley R."/>
            <person name="LaButti K."/>
            <person name="Pangilinan J."/>
            <person name="Lipzen A."/>
            <person name="Amirebrahimi M."/>
            <person name="Yan J."/>
            <person name="Adam C."/>
            <person name="Keymanesh K."/>
            <person name="Ng V."/>
            <person name="Louie K."/>
            <person name="Northen T."/>
            <person name="Drula E."/>
            <person name="Henrissat B."/>
            <person name="Hsieh H.M."/>
            <person name="Youens-Clark K."/>
            <person name="Lutzoni F."/>
            <person name="Miadlikowska J."/>
            <person name="Eastwood D.C."/>
            <person name="Hamelin R.C."/>
            <person name="Grigoriev I.V."/>
            <person name="U'Ren J.M."/>
        </authorList>
    </citation>
    <scope>NUCLEOTIDE SEQUENCE [LARGE SCALE GENOMIC DNA]</scope>
    <source>
        <strain evidence="1 2">ER1909</strain>
    </source>
</reference>